<dbReference type="EMBL" id="VWSJ01000004">
    <property type="protein sequence ID" value="MSN95903.1"/>
    <property type="molecule type" value="Genomic_DNA"/>
</dbReference>
<dbReference type="AlphaFoldDB" id="A0A6L5WJ90"/>
<proteinExistence type="inferred from homology"/>
<evidence type="ECO:0000256" key="4">
    <source>
        <dbReference type="ARBA" id="ARBA00022679"/>
    </source>
</evidence>
<dbReference type="InterPro" id="IPR019810">
    <property type="entry name" value="Citrate_synthase_AS"/>
</dbReference>
<comment type="caution">
    <text evidence="12">The sequence shown here is derived from an EMBL/GenBank/DDBJ whole genome shotgun (WGS) entry which is preliminary data.</text>
</comment>
<evidence type="ECO:0000313" key="12">
    <source>
        <dbReference type="EMBL" id="MSN95903.1"/>
    </source>
</evidence>
<sequence length="440" mass="50357">MKNTVTLTDNRNGKSYEFPILDGTLGPSVIDISNLYKDTNMFTFDRGYTSTAMCRSEITFIDGAKGELKYRGYDIDWLAKNKIFLDVIHLLLHKKLPNQVELSEFRTRLKMRSFINEKMMSLFSAFPDRAHPMAVLQACVANLSAYYKRDMNFDDPVEYMELAERLVAKMPTLAAFYHRYTMGYPFIYPDLDRGFTENFLYMMRSFPHSHVNISPIEVKALDTVLMLHADHEQNASTTTVRTVGSTHSHPYSCVSAGIGALWGHAHGGANEGVIKQLEEIGSVDNVDKYIKKAKDKNDPFRLMGFGHRVYKNYDPRAKVLKSLRDELIDEIGIDSNLIKIANKIEKIVSEDDYFISRNLYPNVDFNSGLILKALKIPTAMFAVMFVIGRVPGWMAQWMELKEQDTIKIVRPRQLYVGPSSQNKDENLEKSNIEFSSSKDR</sequence>
<comment type="catalytic activity">
    <reaction evidence="5 9">
        <text>oxaloacetate + acetyl-CoA + H2O = citrate + CoA + H(+)</text>
        <dbReference type="Rhea" id="RHEA:16845"/>
        <dbReference type="ChEBI" id="CHEBI:15377"/>
        <dbReference type="ChEBI" id="CHEBI:15378"/>
        <dbReference type="ChEBI" id="CHEBI:16452"/>
        <dbReference type="ChEBI" id="CHEBI:16947"/>
        <dbReference type="ChEBI" id="CHEBI:57287"/>
        <dbReference type="ChEBI" id="CHEBI:57288"/>
        <dbReference type="EC" id="2.3.3.16"/>
    </reaction>
</comment>
<evidence type="ECO:0000313" key="13">
    <source>
        <dbReference type="Proteomes" id="UP000476338"/>
    </source>
</evidence>
<dbReference type="Proteomes" id="UP000476338">
    <property type="component" value="Unassembled WGS sequence"/>
</dbReference>
<dbReference type="InterPro" id="IPR024176">
    <property type="entry name" value="Citrate_synthase_bac-typ"/>
</dbReference>
<dbReference type="Pfam" id="PF00285">
    <property type="entry name" value="Citrate_synt"/>
    <property type="match status" value="1"/>
</dbReference>
<name>A0A6L5WJ90_9BACT</name>
<evidence type="ECO:0000256" key="1">
    <source>
        <dbReference type="ARBA" id="ARBA00004751"/>
    </source>
</evidence>
<keyword evidence="12" id="KW-0012">Acyltransferase</keyword>
<accession>A0A6L5WJ90</accession>
<comment type="pathway">
    <text evidence="1 9">Carbohydrate metabolism; tricarboxylic acid cycle; isocitrate from oxaloacetate: step 1/2.</text>
</comment>
<gene>
    <name evidence="12" type="ORF">F1B92_01620</name>
</gene>
<keyword evidence="3 9" id="KW-0816">Tricarboxylic acid cycle</keyword>
<dbReference type="FunFam" id="1.10.230.10:FF:000002">
    <property type="entry name" value="Citrate synthase"/>
    <property type="match status" value="1"/>
</dbReference>
<dbReference type="InterPro" id="IPR016142">
    <property type="entry name" value="Citrate_synth-like_lrg_a-sub"/>
</dbReference>
<evidence type="ECO:0000256" key="10">
    <source>
        <dbReference type="RuleBase" id="RU003406"/>
    </source>
</evidence>
<evidence type="ECO:0000256" key="7">
    <source>
        <dbReference type="PIRNR" id="PIRNR001369"/>
    </source>
</evidence>
<dbReference type="UniPathway" id="UPA00223">
    <property type="reaction ID" value="UER00717"/>
</dbReference>
<dbReference type="PROSITE" id="PS00480">
    <property type="entry name" value="CITRATE_SYNTHASE"/>
    <property type="match status" value="1"/>
</dbReference>
<organism evidence="12 13">
    <name type="scientific">Campylobacter portucalensis</name>
    <dbReference type="NCBI Taxonomy" id="2608384"/>
    <lineage>
        <taxon>Bacteria</taxon>
        <taxon>Pseudomonadati</taxon>
        <taxon>Campylobacterota</taxon>
        <taxon>Epsilonproteobacteria</taxon>
        <taxon>Campylobacterales</taxon>
        <taxon>Campylobacteraceae</taxon>
        <taxon>Campylobacter</taxon>
    </lineage>
</organism>
<dbReference type="PRINTS" id="PR00143">
    <property type="entry name" value="CITRTSNTHASE"/>
</dbReference>
<feature type="active site" evidence="8">
    <location>
        <position position="307"/>
    </location>
</feature>
<dbReference type="InterPro" id="IPR002020">
    <property type="entry name" value="Citrate_synthase"/>
</dbReference>
<dbReference type="GO" id="GO:0005737">
    <property type="term" value="C:cytoplasm"/>
    <property type="evidence" value="ECO:0007669"/>
    <property type="project" value="InterPro"/>
</dbReference>
<protein>
    <recommendedName>
        <fullName evidence="6 7">Citrate synthase</fullName>
    </recommendedName>
</protein>
<comment type="similarity">
    <text evidence="2 7 10">Belongs to the citrate synthase family.</text>
</comment>
<dbReference type="RefSeq" id="WP_154570169.1">
    <property type="nucleotide sequence ID" value="NZ_VWSJ01000004.1"/>
</dbReference>
<dbReference type="PANTHER" id="PTHR42871">
    <property type="entry name" value="CITRATE SYNTHASE"/>
    <property type="match status" value="1"/>
</dbReference>
<dbReference type="CDD" id="cd06114">
    <property type="entry name" value="EcCS_like"/>
    <property type="match status" value="1"/>
</dbReference>
<reference evidence="12 13" key="1">
    <citation type="submission" date="2019-09" db="EMBL/GenBank/DDBJ databases">
        <authorList>
            <person name="Silva M."/>
            <person name="Pereira G."/>
            <person name="Lopes-Da-Costa L."/>
            <person name="Silva E."/>
        </authorList>
    </citation>
    <scope>NUCLEOTIDE SEQUENCE [LARGE SCALE GENOMIC DNA]</scope>
    <source>
        <strain evidence="12 13">FMV-PI01</strain>
    </source>
</reference>
<dbReference type="SUPFAM" id="SSF48256">
    <property type="entry name" value="Citrate synthase"/>
    <property type="match status" value="1"/>
</dbReference>
<evidence type="ECO:0000256" key="9">
    <source>
        <dbReference type="RuleBase" id="RU003370"/>
    </source>
</evidence>
<evidence type="ECO:0000256" key="2">
    <source>
        <dbReference type="ARBA" id="ARBA00010566"/>
    </source>
</evidence>
<evidence type="ECO:0000256" key="3">
    <source>
        <dbReference type="ARBA" id="ARBA00022532"/>
    </source>
</evidence>
<feature type="region of interest" description="Disordered" evidence="11">
    <location>
        <begin position="418"/>
        <end position="440"/>
    </location>
</feature>
<evidence type="ECO:0000256" key="5">
    <source>
        <dbReference type="ARBA" id="ARBA00049288"/>
    </source>
</evidence>
<dbReference type="Gene3D" id="2.20.28.60">
    <property type="match status" value="1"/>
</dbReference>
<dbReference type="PIRSF" id="PIRSF001369">
    <property type="entry name" value="Citrate_synth"/>
    <property type="match status" value="1"/>
</dbReference>
<keyword evidence="13" id="KW-1185">Reference proteome</keyword>
<reference evidence="12 13" key="2">
    <citation type="submission" date="2020-03" db="EMBL/GenBank/DDBJ databases">
        <title>Campylobacter portucalensis sp. nov., a new species of Campylobacter isolated from the reproductive tract of bulls.</title>
        <authorList>
            <person name="Silva M.F."/>
            <person name="Pereira G."/>
            <person name="Carneiro C."/>
            <person name="Hemphill A."/>
            <person name="Mateus L."/>
            <person name="Lopes-Da-Costa L."/>
            <person name="Silva E."/>
        </authorList>
    </citation>
    <scope>NUCLEOTIDE SEQUENCE [LARGE SCALE GENOMIC DNA]</scope>
    <source>
        <strain evidence="12 13">FMV-PI01</strain>
    </source>
</reference>
<feature type="active site" evidence="8">
    <location>
        <position position="364"/>
    </location>
</feature>
<dbReference type="GO" id="GO:0036440">
    <property type="term" value="F:citrate synthase activity"/>
    <property type="evidence" value="ECO:0007669"/>
    <property type="project" value="UniProtKB-EC"/>
</dbReference>
<dbReference type="NCBIfam" id="NF004126">
    <property type="entry name" value="PRK05614.1"/>
    <property type="match status" value="1"/>
</dbReference>
<dbReference type="InterPro" id="IPR010953">
    <property type="entry name" value="Citrate_synthase_typ-I"/>
</dbReference>
<evidence type="ECO:0000256" key="11">
    <source>
        <dbReference type="SAM" id="MobiDB-lite"/>
    </source>
</evidence>
<dbReference type="Gene3D" id="1.10.580.10">
    <property type="entry name" value="Citrate Synthase, domain 1"/>
    <property type="match status" value="1"/>
</dbReference>
<dbReference type="GO" id="GO:0006099">
    <property type="term" value="P:tricarboxylic acid cycle"/>
    <property type="evidence" value="ECO:0007669"/>
    <property type="project" value="UniProtKB-UniRule"/>
</dbReference>
<evidence type="ECO:0000256" key="6">
    <source>
        <dbReference type="NCBIfam" id="TIGR01798"/>
    </source>
</evidence>
<evidence type="ECO:0000256" key="8">
    <source>
        <dbReference type="PIRSR" id="PIRSR001369-1"/>
    </source>
</evidence>
<dbReference type="InterPro" id="IPR036969">
    <property type="entry name" value="Citrate_synthase_sf"/>
</dbReference>
<feature type="compositionally biased region" description="Basic and acidic residues" evidence="11">
    <location>
        <begin position="422"/>
        <end position="440"/>
    </location>
</feature>
<dbReference type="NCBIfam" id="TIGR01798">
    <property type="entry name" value="cit_synth_I"/>
    <property type="match status" value="1"/>
</dbReference>
<dbReference type="Gene3D" id="1.10.230.10">
    <property type="entry name" value="Cytochrome P450-Terp, domain 2"/>
    <property type="match status" value="1"/>
</dbReference>
<dbReference type="PANTHER" id="PTHR42871:SF1">
    <property type="entry name" value="CITRATE SYNTHASE"/>
    <property type="match status" value="1"/>
</dbReference>
<keyword evidence="4 7" id="KW-0808">Transferase</keyword>
<dbReference type="InterPro" id="IPR016143">
    <property type="entry name" value="Citrate_synth-like_sm_a-sub"/>
</dbReference>